<dbReference type="AlphaFoldDB" id="A0A848D2H4"/>
<accession>A0A848D2H4</accession>
<dbReference type="EMBL" id="JABAGJ010000002">
    <property type="protein sequence ID" value="NMF01916.1"/>
    <property type="molecule type" value="Genomic_DNA"/>
</dbReference>
<dbReference type="RefSeq" id="WP_168973161.1">
    <property type="nucleotide sequence ID" value="NZ_JABAGJ010000002.1"/>
</dbReference>
<dbReference type="Proteomes" id="UP000583419">
    <property type="component" value="Unassembled WGS sequence"/>
</dbReference>
<organism evidence="1 2">
    <name type="scientific">Bifidobacterium boum</name>
    <dbReference type="NCBI Taxonomy" id="78343"/>
    <lineage>
        <taxon>Bacteria</taxon>
        <taxon>Bacillati</taxon>
        <taxon>Actinomycetota</taxon>
        <taxon>Actinomycetes</taxon>
        <taxon>Bifidobacteriales</taxon>
        <taxon>Bifidobacteriaceae</taxon>
        <taxon>Bifidobacterium</taxon>
    </lineage>
</organism>
<gene>
    <name evidence="1" type="ORF">HF843_01730</name>
</gene>
<sequence length="859" mass="96610">MPTTNHPYRSAAEQAFVRMATHPFFSDMPDASQRPNIVSLINGKDEHRFQKILIAAYTDYFESQLQSMLEQVLEGKRSFQFDVKLMTPDNLEKKKVESKEAREARKAGIRRIAVALMKKTGASWPDEVTDDKEKIKAFIALYFTSESINSWCINKPLTEMEKSYGGYGWLLKDEKDSREQSLLSVVQDELKSVEPLSVDGVLSTRASQGTLGRFVSDMMNATPGTFGTWAYDTAFIASEDMSNNLEKALAKAGIDINAYIEHAYQYTFKNEDSLHEKWQGGPNPRFMFQFLNWGDSLGVGYPDSGKINQKDYLPYGDFSGPLFGSLKRDATWTPYEPELVDGRLINKTRIKWREDKSHDTVAGDHIGKFTSAIYETPLWGAFMTDYVKGINTPGAEELAAAWGAEEQWKQIPNPLYDAMNRLLEWEVHELRDALANEKTKEKGIADEKKDIPEPILLLTSVAYGQVMAEHSRLREAVKNADQNADSALAIKKRQLNEWVQPWQVIRWPHHSGSGAGTFKATTLAYAYGRVERALEYVEQRKPDEAWPWPFEAVIGKKGSAHLISASDTRRSLYDWLAEGYEVGHPVLLERAMGRAGNYFDASDKVVRGLLDDASDAALEAWKGNKGSKASKVCFASVKEALFGAGGPREWFENDDDKDVKSELAEKELAEFKSWFDAQTPTREKTVDWLCGFSGVMKRPVYPLLRDAFAGLKNSGSDNKVLDKLVHKLTTCGGDAELDDQALTDLLSEQGTSADEAGLRAVKAELKKFWKELKEIAEKQGADALTAQRVLDCLVRKTVFTKEDVDAAFLLGWRSEDKLVSSFKDGEWRVPDAFDKTLMPAPKKLVSVKKELAEMRKKQG</sequence>
<protein>
    <submittedName>
        <fullName evidence="1">Uncharacterized protein</fullName>
    </submittedName>
</protein>
<evidence type="ECO:0000313" key="2">
    <source>
        <dbReference type="Proteomes" id="UP000583419"/>
    </source>
</evidence>
<evidence type="ECO:0000313" key="1">
    <source>
        <dbReference type="EMBL" id="NMF01916.1"/>
    </source>
</evidence>
<comment type="caution">
    <text evidence="1">The sequence shown here is derived from an EMBL/GenBank/DDBJ whole genome shotgun (WGS) entry which is preliminary data.</text>
</comment>
<name>A0A848D2H4_9BIFI</name>
<reference evidence="1 2" key="1">
    <citation type="submission" date="2020-04" db="EMBL/GenBank/DDBJ databases">
        <authorList>
            <person name="Hitch T.C.A."/>
            <person name="Wylensek D."/>
            <person name="Clavel T."/>
        </authorList>
    </citation>
    <scope>NUCLEOTIDE SEQUENCE [LARGE SCALE GENOMIC DNA]</scope>
    <source>
        <strain evidence="1 2">WCA-130-P53-4B</strain>
    </source>
</reference>
<proteinExistence type="predicted"/>